<evidence type="ECO:0000313" key="1">
    <source>
        <dbReference type="EMBL" id="GMR50109.1"/>
    </source>
</evidence>
<dbReference type="AlphaFoldDB" id="A0AAN5CTL5"/>
<feature type="non-terminal residue" evidence="1">
    <location>
        <position position="1"/>
    </location>
</feature>
<sequence length="61" mass="7505">QLEPSYQSRTIYESHEHQFTISPIIIHVQHFIFQPRQRRIQCHEKKHLVLEEKNKVLEAER</sequence>
<dbReference type="Proteomes" id="UP001328107">
    <property type="component" value="Unassembled WGS sequence"/>
</dbReference>
<protein>
    <submittedName>
        <fullName evidence="1">Uncharacterized protein</fullName>
    </submittedName>
</protein>
<gene>
    <name evidence="1" type="ORF">PMAYCL1PPCAC_20304</name>
</gene>
<reference evidence="2" key="1">
    <citation type="submission" date="2022-10" db="EMBL/GenBank/DDBJ databases">
        <title>Genome assembly of Pristionchus species.</title>
        <authorList>
            <person name="Yoshida K."/>
            <person name="Sommer R.J."/>
        </authorList>
    </citation>
    <scope>NUCLEOTIDE SEQUENCE [LARGE SCALE GENOMIC DNA]</scope>
    <source>
        <strain evidence="2">RS5460</strain>
    </source>
</reference>
<evidence type="ECO:0000313" key="2">
    <source>
        <dbReference type="Proteomes" id="UP001328107"/>
    </source>
</evidence>
<organism evidence="1 2">
    <name type="scientific">Pristionchus mayeri</name>
    <dbReference type="NCBI Taxonomy" id="1317129"/>
    <lineage>
        <taxon>Eukaryota</taxon>
        <taxon>Metazoa</taxon>
        <taxon>Ecdysozoa</taxon>
        <taxon>Nematoda</taxon>
        <taxon>Chromadorea</taxon>
        <taxon>Rhabditida</taxon>
        <taxon>Rhabditina</taxon>
        <taxon>Diplogasteromorpha</taxon>
        <taxon>Diplogasteroidea</taxon>
        <taxon>Neodiplogasteridae</taxon>
        <taxon>Pristionchus</taxon>
    </lineage>
</organism>
<keyword evidence="2" id="KW-1185">Reference proteome</keyword>
<comment type="caution">
    <text evidence="1">The sequence shown here is derived from an EMBL/GenBank/DDBJ whole genome shotgun (WGS) entry which is preliminary data.</text>
</comment>
<accession>A0AAN5CTL5</accession>
<dbReference type="EMBL" id="BTRK01000004">
    <property type="protein sequence ID" value="GMR50109.1"/>
    <property type="molecule type" value="Genomic_DNA"/>
</dbReference>
<proteinExistence type="predicted"/>
<name>A0AAN5CTL5_9BILA</name>